<dbReference type="Pfam" id="PF00535">
    <property type="entry name" value="Glycos_transf_2"/>
    <property type="match status" value="1"/>
</dbReference>
<dbReference type="EMBL" id="CYZU01000019">
    <property type="protein sequence ID" value="CUO45098.1"/>
    <property type="molecule type" value="Genomic_DNA"/>
</dbReference>
<dbReference type="InterPro" id="IPR001173">
    <property type="entry name" value="Glyco_trans_2-like"/>
</dbReference>
<dbReference type="SUPFAM" id="SSF53448">
    <property type="entry name" value="Nucleotide-diphospho-sugar transferases"/>
    <property type="match status" value="1"/>
</dbReference>
<reference evidence="4 5" key="1">
    <citation type="submission" date="2015-09" db="EMBL/GenBank/DDBJ databases">
        <authorList>
            <consortium name="Pathogen Informatics"/>
        </authorList>
    </citation>
    <scope>NUCLEOTIDE SEQUENCE [LARGE SCALE GENOMIC DNA]</scope>
    <source>
        <strain evidence="4 5">2789STDY5834876</strain>
    </source>
</reference>
<dbReference type="CDD" id="cd00761">
    <property type="entry name" value="Glyco_tranf_GTA_type"/>
    <property type="match status" value="1"/>
</dbReference>
<protein>
    <submittedName>
        <fullName evidence="4">Chondroitin polymerase</fullName>
    </submittedName>
</protein>
<dbReference type="OrthoDB" id="1640114at2"/>
<dbReference type="InterPro" id="IPR029044">
    <property type="entry name" value="Nucleotide-diphossugar_trans"/>
</dbReference>
<dbReference type="PANTHER" id="PTHR22916">
    <property type="entry name" value="GLYCOSYLTRANSFERASE"/>
    <property type="match status" value="1"/>
</dbReference>
<gene>
    <name evidence="4" type="primary">kfoC_2</name>
    <name evidence="4" type="ORF">ERS852491_02241</name>
</gene>
<dbReference type="Proteomes" id="UP000095544">
    <property type="component" value="Unassembled WGS sequence"/>
</dbReference>
<sequence length="335" mass="38205">MNQSETKPIISIVLPIYNVGKYLPKCLDSIAIQTYSNLEILLIDDGSTDESSKICDSYVAKDSRFKVIHKVNGGVSSARNCGIRTMTGKYMTFIDPDDMVADDYVEVLYNSIKNNNSQISICGVKTVFSEKFCTVDASNRRNEVFTAEQAIEKMLYQDEVDVNAWGKMYLSSLFEGIEYPEGKINEDTAVTYKVFAKADIISFDTYKSYFYLQHSGSIMHQSFAERKMSLIDFSAECLQYMEKNFPQIVNAAVCKHVTDSFVLLCKIYECSPLNKECLDKCWKIIRQYRWSVIKNPKARTKTKIACLTSYFGSRFVASIKNMNAHIDKKKGVRKI</sequence>
<evidence type="ECO:0000313" key="4">
    <source>
        <dbReference type="EMBL" id="CUO45098.1"/>
    </source>
</evidence>
<dbReference type="GO" id="GO:0016757">
    <property type="term" value="F:glycosyltransferase activity"/>
    <property type="evidence" value="ECO:0007669"/>
    <property type="project" value="UniProtKB-KW"/>
</dbReference>
<keyword evidence="1" id="KW-0328">Glycosyltransferase</keyword>
<dbReference type="AlphaFoldDB" id="A0A174F825"/>
<evidence type="ECO:0000256" key="2">
    <source>
        <dbReference type="ARBA" id="ARBA00022679"/>
    </source>
</evidence>
<feature type="domain" description="Glycosyltransferase 2-like" evidence="3">
    <location>
        <begin position="11"/>
        <end position="150"/>
    </location>
</feature>
<dbReference type="PANTHER" id="PTHR22916:SF51">
    <property type="entry name" value="GLYCOSYLTRANSFERASE EPSH-RELATED"/>
    <property type="match status" value="1"/>
</dbReference>
<evidence type="ECO:0000313" key="5">
    <source>
        <dbReference type="Proteomes" id="UP000095544"/>
    </source>
</evidence>
<evidence type="ECO:0000259" key="3">
    <source>
        <dbReference type="Pfam" id="PF00535"/>
    </source>
</evidence>
<name>A0A174F825_9FIRM</name>
<keyword evidence="2" id="KW-0808">Transferase</keyword>
<dbReference type="Gene3D" id="3.90.550.10">
    <property type="entry name" value="Spore Coat Polysaccharide Biosynthesis Protein SpsA, Chain A"/>
    <property type="match status" value="1"/>
</dbReference>
<accession>A0A174F825</accession>
<dbReference type="RefSeq" id="WP_070102405.1">
    <property type="nucleotide sequence ID" value="NZ_CYZU01000019.1"/>
</dbReference>
<dbReference type="STRING" id="39482.ERS852491_02241"/>
<organism evidence="4 5">
    <name type="scientific">Faecalicatena contorta</name>
    <dbReference type="NCBI Taxonomy" id="39482"/>
    <lineage>
        <taxon>Bacteria</taxon>
        <taxon>Bacillati</taxon>
        <taxon>Bacillota</taxon>
        <taxon>Clostridia</taxon>
        <taxon>Lachnospirales</taxon>
        <taxon>Lachnospiraceae</taxon>
        <taxon>Faecalicatena</taxon>
    </lineage>
</organism>
<evidence type="ECO:0000256" key="1">
    <source>
        <dbReference type="ARBA" id="ARBA00022676"/>
    </source>
</evidence>
<proteinExistence type="predicted"/>